<dbReference type="AlphaFoldDB" id="A0ABD3V1T3"/>
<evidence type="ECO:0000256" key="1">
    <source>
        <dbReference type="ARBA" id="ARBA00004202"/>
    </source>
</evidence>
<proteinExistence type="inferred from homology"/>
<sequence length="135" mass="15359">MTSKQDKPDLDIRDPNEINSHIKISYEDVFAEPDGVVSFDYIWQATFTCFTCSKNTCYKFLSTLCGIWYAFCWGCEFAVLAFHHVWCLTPCLRTFDIVMGFIQKIVGTISTCCFAPICEACGMIFSNIKVVKVQS</sequence>
<keyword evidence="4 6" id="KW-0333">Golgi apparatus</keyword>
<keyword evidence="5 6" id="KW-0472">Membrane</keyword>
<dbReference type="Pfam" id="PF01146">
    <property type="entry name" value="Caveolin"/>
    <property type="match status" value="1"/>
</dbReference>
<organism evidence="7 8">
    <name type="scientific">Sinanodonta woodiana</name>
    <name type="common">Chinese pond mussel</name>
    <name type="synonym">Anodonta woodiana</name>
    <dbReference type="NCBI Taxonomy" id="1069815"/>
    <lineage>
        <taxon>Eukaryota</taxon>
        <taxon>Metazoa</taxon>
        <taxon>Spiralia</taxon>
        <taxon>Lophotrochozoa</taxon>
        <taxon>Mollusca</taxon>
        <taxon>Bivalvia</taxon>
        <taxon>Autobranchia</taxon>
        <taxon>Heteroconchia</taxon>
        <taxon>Palaeoheterodonta</taxon>
        <taxon>Unionida</taxon>
        <taxon>Unionoidea</taxon>
        <taxon>Unionidae</taxon>
        <taxon>Unioninae</taxon>
        <taxon>Sinanodonta</taxon>
    </lineage>
</organism>
<dbReference type="Proteomes" id="UP001634394">
    <property type="component" value="Unassembled WGS sequence"/>
</dbReference>
<comment type="similarity">
    <text evidence="2 6">Belongs to the caveolin family.</text>
</comment>
<evidence type="ECO:0000313" key="8">
    <source>
        <dbReference type="Proteomes" id="UP001634394"/>
    </source>
</evidence>
<dbReference type="GO" id="GO:0000139">
    <property type="term" value="C:Golgi membrane"/>
    <property type="evidence" value="ECO:0007669"/>
    <property type="project" value="UniProtKB-SubCell"/>
</dbReference>
<comment type="subcellular location">
    <subcellularLocation>
        <location evidence="1 6">Cell membrane</location>
        <topology evidence="1 6">Peripheral membrane protein</topology>
    </subcellularLocation>
    <subcellularLocation>
        <location evidence="6">Golgi apparatus membrane</location>
        <topology evidence="6">Peripheral membrane protein</topology>
    </subcellularLocation>
    <subcellularLocation>
        <location evidence="6">Membrane</location>
        <location evidence="6">Caveola</location>
        <topology evidence="6">Peripheral membrane protein</topology>
    </subcellularLocation>
</comment>
<accession>A0ABD3V1T3</accession>
<dbReference type="EMBL" id="JBJQND010000014">
    <property type="protein sequence ID" value="KAL3854753.1"/>
    <property type="molecule type" value="Genomic_DNA"/>
</dbReference>
<dbReference type="PANTHER" id="PTHR10844:SF19">
    <property type="entry name" value="CAVEOLIN-2"/>
    <property type="match status" value="1"/>
</dbReference>
<dbReference type="PANTHER" id="PTHR10844">
    <property type="entry name" value="CAVEOLIN"/>
    <property type="match status" value="1"/>
</dbReference>
<protein>
    <recommendedName>
        <fullName evidence="6">Caveolin</fullName>
    </recommendedName>
</protein>
<name>A0ABD3V1T3_SINWO</name>
<comment type="function">
    <text evidence="6">May act as a scaffolding protein within caveolar membranes. Interacts directly with G-protein alpha subunits and can functionally regulate their activity.</text>
</comment>
<evidence type="ECO:0000313" key="7">
    <source>
        <dbReference type="EMBL" id="KAL3854753.1"/>
    </source>
</evidence>
<comment type="caution">
    <text evidence="7">The sequence shown here is derived from an EMBL/GenBank/DDBJ whole genome shotgun (WGS) entry which is preliminary data.</text>
</comment>
<dbReference type="InterPro" id="IPR001612">
    <property type="entry name" value="Caveolin"/>
</dbReference>
<dbReference type="GO" id="GO:0005901">
    <property type="term" value="C:caveola"/>
    <property type="evidence" value="ECO:0007669"/>
    <property type="project" value="UniProtKB-SubCell"/>
</dbReference>
<evidence type="ECO:0000256" key="4">
    <source>
        <dbReference type="ARBA" id="ARBA00023034"/>
    </source>
</evidence>
<gene>
    <name evidence="7" type="ORF">ACJMK2_014002</name>
</gene>
<evidence type="ECO:0000256" key="5">
    <source>
        <dbReference type="ARBA" id="ARBA00023136"/>
    </source>
</evidence>
<keyword evidence="8" id="KW-1185">Reference proteome</keyword>
<keyword evidence="3 6" id="KW-1003">Cell membrane</keyword>
<evidence type="ECO:0000256" key="2">
    <source>
        <dbReference type="ARBA" id="ARBA00010988"/>
    </source>
</evidence>
<reference evidence="7 8" key="1">
    <citation type="submission" date="2024-11" db="EMBL/GenBank/DDBJ databases">
        <title>Chromosome-level genome assembly of the freshwater bivalve Anodonta woodiana.</title>
        <authorList>
            <person name="Chen X."/>
        </authorList>
    </citation>
    <scope>NUCLEOTIDE SEQUENCE [LARGE SCALE GENOMIC DNA]</scope>
    <source>
        <strain evidence="7">MN2024</strain>
        <tissue evidence="7">Gills</tissue>
    </source>
</reference>
<evidence type="ECO:0000256" key="6">
    <source>
        <dbReference type="RuleBase" id="RU000680"/>
    </source>
</evidence>
<evidence type="ECO:0000256" key="3">
    <source>
        <dbReference type="ARBA" id="ARBA00022475"/>
    </source>
</evidence>